<dbReference type="PANTHER" id="PTHR18964:SF149">
    <property type="entry name" value="BIFUNCTIONAL UDP-N-ACETYLGLUCOSAMINE 2-EPIMERASE_N-ACETYLMANNOSAMINE KINASE"/>
    <property type="match status" value="1"/>
</dbReference>
<keyword evidence="3" id="KW-1185">Reference proteome</keyword>
<dbReference type="InterPro" id="IPR000600">
    <property type="entry name" value="ROK"/>
</dbReference>
<dbReference type="EMBL" id="BAABFN010000006">
    <property type="protein sequence ID" value="GAA4314280.1"/>
    <property type="molecule type" value="Genomic_DNA"/>
</dbReference>
<dbReference type="Pfam" id="PF00480">
    <property type="entry name" value="ROK"/>
    <property type="match status" value="1"/>
</dbReference>
<protein>
    <submittedName>
        <fullName evidence="2">ROK family protein</fullName>
    </submittedName>
</protein>
<evidence type="ECO:0000256" key="1">
    <source>
        <dbReference type="ARBA" id="ARBA00006479"/>
    </source>
</evidence>
<sequence length="310" mass="32841">MNMMTAIGIDLGGTNIKGVLLDAAGRIIDQCMETTKPEQGGGDRNGAHWKQAVSHMIGRLRSKSAGTVTAIGLAAPGLPDESNTAIRVMPGRLNGLEDLRWSDYLHEKTVWVLNDAHAALTAEAKFGAGQEVKNIVMLTWGTGVGGGILINGELYAGNGQKAGHLGHMVLDIDREERGITGMPGTLENAIGDATILQRSFGRFASTHDLVKGYKQGDVFATYIWLNTVRKLALGLCSLCNLLSPDLIILGGGITKAGDALYKPLSDFIALYEWKIAGKTTPIRQAHYSDMAGAVGAAGFALGRTLSAQRA</sequence>
<dbReference type="InterPro" id="IPR043129">
    <property type="entry name" value="ATPase_NBD"/>
</dbReference>
<dbReference type="CDD" id="cd23763">
    <property type="entry name" value="ASKHA_ATPase_ROK"/>
    <property type="match status" value="1"/>
</dbReference>
<gene>
    <name evidence="2" type="ORF">GCM10023143_25050</name>
</gene>
<dbReference type="Proteomes" id="UP001501207">
    <property type="component" value="Unassembled WGS sequence"/>
</dbReference>
<name>A0ABP8FZM4_9BACT</name>
<reference evidence="3" key="1">
    <citation type="journal article" date="2019" name="Int. J. Syst. Evol. Microbiol.">
        <title>The Global Catalogue of Microorganisms (GCM) 10K type strain sequencing project: providing services to taxonomists for standard genome sequencing and annotation.</title>
        <authorList>
            <consortium name="The Broad Institute Genomics Platform"/>
            <consortium name="The Broad Institute Genome Sequencing Center for Infectious Disease"/>
            <person name="Wu L."/>
            <person name="Ma J."/>
        </authorList>
    </citation>
    <scope>NUCLEOTIDE SEQUENCE [LARGE SCALE GENOMIC DNA]</scope>
    <source>
        <strain evidence="3">JCM 17664</strain>
    </source>
</reference>
<dbReference type="SUPFAM" id="SSF53067">
    <property type="entry name" value="Actin-like ATPase domain"/>
    <property type="match status" value="1"/>
</dbReference>
<accession>A0ABP8FZM4</accession>
<dbReference type="Gene3D" id="3.30.420.40">
    <property type="match status" value="2"/>
</dbReference>
<comment type="caution">
    <text evidence="2">The sequence shown here is derived from an EMBL/GenBank/DDBJ whole genome shotgun (WGS) entry which is preliminary data.</text>
</comment>
<evidence type="ECO:0000313" key="3">
    <source>
        <dbReference type="Proteomes" id="UP001501207"/>
    </source>
</evidence>
<dbReference type="PANTHER" id="PTHR18964">
    <property type="entry name" value="ROK (REPRESSOR, ORF, KINASE) FAMILY"/>
    <property type="match status" value="1"/>
</dbReference>
<comment type="similarity">
    <text evidence="1">Belongs to the ROK (NagC/XylR) family.</text>
</comment>
<evidence type="ECO:0000313" key="2">
    <source>
        <dbReference type="EMBL" id="GAA4314280.1"/>
    </source>
</evidence>
<proteinExistence type="inferred from homology"/>
<organism evidence="2 3">
    <name type="scientific">Compostibacter hankyongensis</name>
    <dbReference type="NCBI Taxonomy" id="1007089"/>
    <lineage>
        <taxon>Bacteria</taxon>
        <taxon>Pseudomonadati</taxon>
        <taxon>Bacteroidota</taxon>
        <taxon>Chitinophagia</taxon>
        <taxon>Chitinophagales</taxon>
        <taxon>Chitinophagaceae</taxon>
        <taxon>Compostibacter</taxon>
    </lineage>
</organism>